<accession>A0A2X4VWL5</accession>
<feature type="domain" description="AAA" evidence="9">
    <location>
        <begin position="59"/>
        <end position="188"/>
    </location>
</feature>
<reference evidence="10 11" key="1">
    <citation type="submission" date="2018-06" db="EMBL/GenBank/DDBJ databases">
        <authorList>
            <consortium name="Pathogen Informatics"/>
            <person name="Doyle S."/>
        </authorList>
    </citation>
    <scope>NUCLEOTIDE SEQUENCE [LARGE SCALE GENOMIC DNA]</scope>
    <source>
        <strain evidence="10 11">NCTC4824</strain>
    </source>
</reference>
<dbReference type="FunFam" id="3.40.50.300:FF:000527">
    <property type="entry name" value="Tyrosine-protein kinase etk"/>
    <property type="match status" value="1"/>
</dbReference>
<dbReference type="STRING" id="1348624.GCA_001591545_00897"/>
<comment type="catalytic activity">
    <reaction evidence="8">
        <text>L-tyrosyl-[protein] + ATP = O-phospho-L-tyrosyl-[protein] + ADP + H(+)</text>
        <dbReference type="Rhea" id="RHEA:10596"/>
        <dbReference type="Rhea" id="RHEA-COMP:10136"/>
        <dbReference type="Rhea" id="RHEA-COMP:20101"/>
        <dbReference type="ChEBI" id="CHEBI:15378"/>
        <dbReference type="ChEBI" id="CHEBI:30616"/>
        <dbReference type="ChEBI" id="CHEBI:46858"/>
        <dbReference type="ChEBI" id="CHEBI:61978"/>
        <dbReference type="ChEBI" id="CHEBI:456216"/>
        <dbReference type="EC" id="2.7.10.2"/>
    </reaction>
</comment>
<dbReference type="KEGG" id="blen:NCTC4824_01821"/>
<dbReference type="AlphaFoldDB" id="A0A2X4VWL5"/>
<evidence type="ECO:0000256" key="7">
    <source>
        <dbReference type="ARBA" id="ARBA00023137"/>
    </source>
</evidence>
<dbReference type="InterPro" id="IPR005702">
    <property type="entry name" value="Wzc-like_C"/>
</dbReference>
<dbReference type="Proteomes" id="UP000249134">
    <property type="component" value="Chromosome 1"/>
</dbReference>
<evidence type="ECO:0000256" key="3">
    <source>
        <dbReference type="ARBA" id="ARBA00022679"/>
    </source>
</evidence>
<dbReference type="Pfam" id="PF13614">
    <property type="entry name" value="AAA_31"/>
    <property type="match status" value="1"/>
</dbReference>
<keyword evidence="5 10" id="KW-0418">Kinase</keyword>
<dbReference type="GO" id="GO:0004715">
    <property type="term" value="F:non-membrane spanning protein tyrosine kinase activity"/>
    <property type="evidence" value="ECO:0007669"/>
    <property type="project" value="UniProtKB-EC"/>
</dbReference>
<keyword evidence="11" id="KW-1185">Reference proteome</keyword>
<dbReference type="InterPro" id="IPR027417">
    <property type="entry name" value="P-loop_NTPase"/>
</dbReference>
<evidence type="ECO:0000313" key="11">
    <source>
        <dbReference type="Proteomes" id="UP000249134"/>
    </source>
</evidence>
<gene>
    <name evidence="10" type="primary">ywqD_1</name>
    <name evidence="10" type="ORF">NCTC4824_01821</name>
</gene>
<dbReference type="Gene3D" id="3.40.50.300">
    <property type="entry name" value="P-loop containing nucleotide triphosphate hydrolases"/>
    <property type="match status" value="1"/>
</dbReference>
<dbReference type="InterPro" id="IPR025669">
    <property type="entry name" value="AAA_dom"/>
</dbReference>
<organism evidence="10 11">
    <name type="scientific">Lederbergia lenta</name>
    <name type="common">Bacillus lentus</name>
    <dbReference type="NCBI Taxonomy" id="1467"/>
    <lineage>
        <taxon>Bacteria</taxon>
        <taxon>Bacillati</taxon>
        <taxon>Bacillota</taxon>
        <taxon>Bacilli</taxon>
        <taxon>Bacillales</taxon>
        <taxon>Bacillaceae</taxon>
        <taxon>Lederbergia</taxon>
    </lineage>
</organism>
<evidence type="ECO:0000256" key="2">
    <source>
        <dbReference type="ARBA" id="ARBA00011903"/>
    </source>
</evidence>
<dbReference type="PANTHER" id="PTHR32309:SF13">
    <property type="entry name" value="FERRIC ENTEROBACTIN TRANSPORT PROTEIN FEPE"/>
    <property type="match status" value="1"/>
</dbReference>
<proteinExistence type="inferred from homology"/>
<dbReference type="RefSeq" id="WP_066137576.1">
    <property type="nucleotide sequence ID" value="NZ_CBCSGM010000001.1"/>
</dbReference>
<name>A0A2X4VWL5_LEDLE</name>
<dbReference type="PANTHER" id="PTHR32309">
    <property type="entry name" value="TYROSINE-PROTEIN KINASE"/>
    <property type="match status" value="1"/>
</dbReference>
<dbReference type="EC" id="2.7.10.2" evidence="2"/>
<evidence type="ECO:0000259" key="9">
    <source>
        <dbReference type="Pfam" id="PF13614"/>
    </source>
</evidence>
<dbReference type="CDD" id="cd05387">
    <property type="entry name" value="BY-kinase"/>
    <property type="match status" value="1"/>
</dbReference>
<keyword evidence="4" id="KW-0547">Nucleotide-binding</keyword>
<dbReference type="GO" id="GO:0005524">
    <property type="term" value="F:ATP binding"/>
    <property type="evidence" value="ECO:0007669"/>
    <property type="project" value="UniProtKB-KW"/>
</dbReference>
<evidence type="ECO:0000256" key="5">
    <source>
        <dbReference type="ARBA" id="ARBA00022777"/>
    </source>
</evidence>
<dbReference type="SUPFAM" id="SSF52540">
    <property type="entry name" value="P-loop containing nucleoside triphosphate hydrolases"/>
    <property type="match status" value="1"/>
</dbReference>
<keyword evidence="3 10" id="KW-0808">Transferase</keyword>
<evidence type="ECO:0000256" key="8">
    <source>
        <dbReference type="ARBA" id="ARBA00051245"/>
    </source>
</evidence>
<dbReference type="NCBIfam" id="TIGR01007">
    <property type="entry name" value="eps_fam"/>
    <property type="match status" value="1"/>
</dbReference>
<evidence type="ECO:0000313" key="10">
    <source>
        <dbReference type="EMBL" id="SQI56426.1"/>
    </source>
</evidence>
<dbReference type="GO" id="GO:0042802">
    <property type="term" value="F:identical protein binding"/>
    <property type="evidence" value="ECO:0007669"/>
    <property type="project" value="UniProtKB-ARBA"/>
</dbReference>
<dbReference type="GO" id="GO:0005886">
    <property type="term" value="C:plasma membrane"/>
    <property type="evidence" value="ECO:0007669"/>
    <property type="project" value="TreeGrafter"/>
</dbReference>
<dbReference type="InterPro" id="IPR050445">
    <property type="entry name" value="Bact_polysacc_biosynth/exp"/>
</dbReference>
<evidence type="ECO:0000256" key="6">
    <source>
        <dbReference type="ARBA" id="ARBA00022840"/>
    </source>
</evidence>
<comment type="similarity">
    <text evidence="1">Belongs to the CpsD/CapB family.</text>
</comment>
<dbReference type="EMBL" id="LS483476">
    <property type="protein sequence ID" value="SQI56426.1"/>
    <property type="molecule type" value="Genomic_DNA"/>
</dbReference>
<keyword evidence="6" id="KW-0067">ATP-binding</keyword>
<keyword evidence="7" id="KW-0829">Tyrosine-protein kinase</keyword>
<evidence type="ECO:0000256" key="4">
    <source>
        <dbReference type="ARBA" id="ARBA00022741"/>
    </source>
</evidence>
<sequence length="220" mass="24131">MVISKRKRSATEKRNLVTFTNPDSIISEQFRTIRTNLHFINGKSKNKILLITSPGKKEGKSTTAANIAVSMAQQKEKILLIDGNLRNPSLHSIFKTSNEVGLTDVLTGKAIFEDAVYSSKIGSLDILTSGAILFNPAELLASHTMTQLLQKVTPYYDIVLIDSPPALEVTDTKIIANLCDGVVLVVRQDKTNIDSAFESKKVLEYAKAQIVGVILNEKNS</sequence>
<protein>
    <recommendedName>
        <fullName evidence="2">non-specific protein-tyrosine kinase</fullName>
        <ecNumber evidence="2">2.7.10.2</ecNumber>
    </recommendedName>
</protein>
<evidence type="ECO:0000256" key="1">
    <source>
        <dbReference type="ARBA" id="ARBA00007316"/>
    </source>
</evidence>